<keyword evidence="14" id="KW-1185">Reference proteome</keyword>
<dbReference type="Gene3D" id="3.90.340.10">
    <property type="entry name" value="Nitric Oxide Synthase, Chain A, domain 1"/>
    <property type="match status" value="1"/>
</dbReference>
<feature type="domain" description="Nitric oxide synthase (NOS)" evidence="12">
    <location>
        <begin position="4"/>
        <end position="358"/>
    </location>
</feature>
<dbReference type="InterPro" id="IPR044940">
    <property type="entry name" value="NOS_dom_2"/>
</dbReference>
<protein>
    <recommendedName>
        <fullName evidence="5 11">Nitric oxide synthase oxygenase</fullName>
        <ecNumber evidence="4 11">1.14.14.47</ecNumber>
    </recommendedName>
</protein>
<proteinExistence type="inferred from homology"/>
<dbReference type="EMBL" id="JAUSUB010000036">
    <property type="protein sequence ID" value="MDQ0273260.1"/>
    <property type="molecule type" value="Genomic_DNA"/>
</dbReference>
<comment type="cofactor">
    <cofactor evidence="1 11">
        <name>heme</name>
        <dbReference type="ChEBI" id="CHEBI:30413"/>
    </cofactor>
</comment>
<dbReference type="InterPro" id="IPR004030">
    <property type="entry name" value="NOS_N"/>
</dbReference>
<dbReference type="PIRSF" id="PIRSF037219">
    <property type="entry name" value="NOS_oxygenase"/>
    <property type="match status" value="1"/>
</dbReference>
<dbReference type="InterPro" id="IPR044944">
    <property type="entry name" value="NOS_dom_3"/>
</dbReference>
<accession>A0ABU0AT93</accession>
<evidence type="ECO:0000256" key="4">
    <source>
        <dbReference type="ARBA" id="ARBA00012735"/>
    </source>
</evidence>
<dbReference type="InterPro" id="IPR036119">
    <property type="entry name" value="NOS_N_sf"/>
</dbReference>
<evidence type="ECO:0000313" key="13">
    <source>
        <dbReference type="EMBL" id="MDQ0273260.1"/>
    </source>
</evidence>
<evidence type="ECO:0000256" key="8">
    <source>
        <dbReference type="ARBA" id="ARBA00023002"/>
    </source>
</evidence>
<evidence type="ECO:0000256" key="9">
    <source>
        <dbReference type="ARBA" id="ARBA00023004"/>
    </source>
</evidence>
<reference evidence="13 14" key="1">
    <citation type="submission" date="2023-07" db="EMBL/GenBank/DDBJ databases">
        <title>Genomic Encyclopedia of Type Strains, Phase IV (KMG-IV): sequencing the most valuable type-strain genomes for metagenomic binning, comparative biology and taxonomic classification.</title>
        <authorList>
            <person name="Goeker M."/>
        </authorList>
    </citation>
    <scope>NUCLEOTIDE SEQUENCE [LARGE SCALE GENOMIC DNA]</scope>
    <source>
        <strain evidence="13 14">DSM 23494</strain>
    </source>
</reference>
<dbReference type="Pfam" id="PF02898">
    <property type="entry name" value="NO_synthase"/>
    <property type="match status" value="1"/>
</dbReference>
<comment type="miscellaneous">
    <text evidence="11">This protein is similar to the oxygenase domain of eukaryotic nitric oxide synthases but lacks the reductase domain which, in eukaryotes, is responsible for transfer of electrons to the ferric heme during nitric oxide synthesis.</text>
</comment>
<evidence type="ECO:0000256" key="5">
    <source>
        <dbReference type="ARBA" id="ARBA00018859"/>
    </source>
</evidence>
<evidence type="ECO:0000256" key="11">
    <source>
        <dbReference type="PIRNR" id="PIRNR037219"/>
    </source>
</evidence>
<comment type="caution">
    <text evidence="13">The sequence shown here is derived from an EMBL/GenBank/DDBJ whole genome shotgun (WGS) entry which is preliminary data.</text>
</comment>
<dbReference type="InterPro" id="IPR050607">
    <property type="entry name" value="NOS"/>
</dbReference>
<comment type="similarity">
    <text evidence="3 11">Belongs to the NOS family. Bacterial NOS oxygenase subfamily.</text>
</comment>
<evidence type="ECO:0000256" key="6">
    <source>
        <dbReference type="ARBA" id="ARBA00022617"/>
    </source>
</evidence>
<comment type="subunit">
    <text evidence="11">Homodimer.</text>
</comment>
<dbReference type="PANTHER" id="PTHR43410">
    <property type="entry name" value="NITRIC OXIDE SYNTHASE OXYGENASE"/>
    <property type="match status" value="1"/>
</dbReference>
<gene>
    <name evidence="13" type="ORF">J2S17_005192</name>
</gene>
<dbReference type="EC" id="1.14.14.47" evidence="4 11"/>
<dbReference type="Gene3D" id="3.90.1230.10">
    <property type="entry name" value="Nitric Oxide Synthase, Chain A, domain 3"/>
    <property type="match status" value="1"/>
</dbReference>
<evidence type="ECO:0000313" key="14">
    <source>
        <dbReference type="Proteomes" id="UP001238088"/>
    </source>
</evidence>
<evidence type="ECO:0000256" key="10">
    <source>
        <dbReference type="ARBA" id="ARBA00048713"/>
    </source>
</evidence>
<evidence type="ECO:0000256" key="1">
    <source>
        <dbReference type="ARBA" id="ARBA00001971"/>
    </source>
</evidence>
<evidence type="ECO:0000259" key="12">
    <source>
        <dbReference type="Pfam" id="PF02898"/>
    </source>
</evidence>
<evidence type="ECO:0000256" key="2">
    <source>
        <dbReference type="ARBA" id="ARBA00002642"/>
    </source>
</evidence>
<comment type="function">
    <text evidence="2 11">Catalyzes the production of nitric oxide.</text>
</comment>
<keyword evidence="9 11" id="KW-0408">Iron</keyword>
<dbReference type="PANTHER" id="PTHR43410:SF1">
    <property type="entry name" value="NITRIC OXIDE SYNTHASE"/>
    <property type="match status" value="1"/>
</dbReference>
<dbReference type="Proteomes" id="UP001238088">
    <property type="component" value="Unassembled WGS sequence"/>
</dbReference>
<dbReference type="GO" id="GO:0016491">
    <property type="term" value="F:oxidoreductase activity"/>
    <property type="evidence" value="ECO:0007669"/>
    <property type="project" value="UniProtKB-KW"/>
</dbReference>
<keyword evidence="6 11" id="KW-0349">Heme</keyword>
<evidence type="ECO:0000256" key="7">
    <source>
        <dbReference type="ARBA" id="ARBA00022723"/>
    </source>
</evidence>
<name>A0ABU0AT93_9BACI</name>
<dbReference type="SUPFAM" id="SSF56512">
    <property type="entry name" value="Nitric oxide (NO) synthase oxygenase domain"/>
    <property type="match status" value="1"/>
</dbReference>
<keyword evidence="7 11" id="KW-0479">Metal-binding</keyword>
<keyword evidence="8 11" id="KW-0560">Oxidoreductase</keyword>
<dbReference type="CDD" id="cd00575">
    <property type="entry name" value="NOS_oxygenase"/>
    <property type="match status" value="1"/>
</dbReference>
<dbReference type="Gene3D" id="3.90.440.10">
    <property type="entry name" value="Nitric Oxide Synthase,Heme Domain,Chain A domain 2"/>
    <property type="match status" value="1"/>
</dbReference>
<comment type="catalytic activity">
    <reaction evidence="10">
        <text>3 reduced [flavodoxin] + 2 L-arginine + 4 O2 = 3 oxidized [flavodoxin] + 2 L-citrulline + 2 nitric oxide + 4 H2O + 5 H(+)</text>
        <dbReference type="Rhea" id="RHEA:52324"/>
        <dbReference type="Rhea" id="RHEA-COMP:10622"/>
        <dbReference type="Rhea" id="RHEA-COMP:10623"/>
        <dbReference type="ChEBI" id="CHEBI:15377"/>
        <dbReference type="ChEBI" id="CHEBI:15378"/>
        <dbReference type="ChEBI" id="CHEBI:15379"/>
        <dbReference type="ChEBI" id="CHEBI:16480"/>
        <dbReference type="ChEBI" id="CHEBI:32682"/>
        <dbReference type="ChEBI" id="CHEBI:57618"/>
        <dbReference type="ChEBI" id="CHEBI:57743"/>
        <dbReference type="ChEBI" id="CHEBI:58210"/>
        <dbReference type="EC" id="1.14.14.47"/>
    </reaction>
</comment>
<organism evidence="13 14">
    <name type="scientific">Cytobacillus purgationiresistens</name>
    <dbReference type="NCBI Taxonomy" id="863449"/>
    <lineage>
        <taxon>Bacteria</taxon>
        <taxon>Bacillati</taxon>
        <taxon>Bacillota</taxon>
        <taxon>Bacilli</taxon>
        <taxon>Bacillales</taxon>
        <taxon>Bacillaceae</taxon>
        <taxon>Cytobacillus</taxon>
    </lineage>
</organism>
<dbReference type="InterPro" id="IPR017142">
    <property type="entry name" value="Nitric_oxide_synthase_Oase-su"/>
</dbReference>
<dbReference type="InterPro" id="IPR044943">
    <property type="entry name" value="NOS_dom_1"/>
</dbReference>
<sequence>MSIEMLQEAEEFIQSYYKELEKPEYESSQRMKKIEEMIREKGFYDHTYEEIQYGAKVAWRNSNRCIGRFFWQMLHVIDKRDIDSEDQLAAALFEHMEYATNNGKIRPTITVFSAKTEEKQFRIWNHQLIRYAGYETKDGIVGDPVSIAFTKVCIDLGWEPMYGDFDILPLIIQKGDENPKLYDIPKELILEVLIEHPDFPWFKELALKWYAVPLISDMKMEIGGLTYTAAPFNGWYMGTEIGARNLADEDRYNKLPIIAEMMGLNVGSHSSLWKDRALVELNAAVLYSYKKQGVSIVDHHTAAQQFKQFEMKETKEGRDVTGDWTWLIPPMSPASTHIFHKPFKNKMKKPNYFYQKAPF</sequence>
<evidence type="ECO:0000256" key="3">
    <source>
        <dbReference type="ARBA" id="ARBA00005411"/>
    </source>
</evidence>